<dbReference type="PANTHER" id="PTHR47018">
    <property type="entry name" value="CXC DOMAIN-CONTAINING PROTEIN-RELATED"/>
    <property type="match status" value="1"/>
</dbReference>
<name>A0A4Y2HF66_ARAVE</name>
<comment type="caution">
    <text evidence="1">The sequence shown here is derived from an EMBL/GenBank/DDBJ whole genome shotgun (WGS) entry which is preliminary data.</text>
</comment>
<dbReference type="EMBL" id="BGPR01001899">
    <property type="protein sequence ID" value="GBM63930.1"/>
    <property type="molecule type" value="Genomic_DNA"/>
</dbReference>
<dbReference type="Proteomes" id="UP000499080">
    <property type="component" value="Unassembled WGS sequence"/>
</dbReference>
<dbReference type="OrthoDB" id="6753017at2759"/>
<organism evidence="1 2">
    <name type="scientific">Araneus ventricosus</name>
    <name type="common">Orbweaver spider</name>
    <name type="synonym">Epeira ventricosa</name>
    <dbReference type="NCBI Taxonomy" id="182803"/>
    <lineage>
        <taxon>Eukaryota</taxon>
        <taxon>Metazoa</taxon>
        <taxon>Ecdysozoa</taxon>
        <taxon>Arthropoda</taxon>
        <taxon>Chelicerata</taxon>
        <taxon>Arachnida</taxon>
        <taxon>Araneae</taxon>
        <taxon>Araneomorphae</taxon>
        <taxon>Entelegynae</taxon>
        <taxon>Araneoidea</taxon>
        <taxon>Araneidae</taxon>
        <taxon>Araneus</taxon>
    </lineage>
</organism>
<proteinExistence type="predicted"/>
<gene>
    <name evidence="1" type="ORF">AVEN_131296_1</name>
</gene>
<evidence type="ECO:0000313" key="1">
    <source>
        <dbReference type="EMBL" id="GBM63930.1"/>
    </source>
</evidence>
<sequence>MALSLKFKLVDKMFLDHAYNRAIRDHFLVQSSLAHIVLDNMAMIDDEKLNIHNLLRNFLTEPLSMEKIDADTTVKLLQNRMTHELEAKNKDGPTAALWIQYFYMVSIAKDYISAERCGDWNGHLKCVARIIPYFHASGHTLYAKSSHIYLQDMLNLKDIFTSEEHQKFIEDGFFTMRRCNIYWSGTWSDMLIEQTLMRQMKSSGGLTREQGVSKE</sequence>
<protein>
    <submittedName>
        <fullName evidence="1">Uncharacterized protein</fullName>
    </submittedName>
</protein>
<reference evidence="1 2" key="1">
    <citation type="journal article" date="2019" name="Sci. Rep.">
        <title>Orb-weaving spider Araneus ventricosus genome elucidates the spidroin gene catalogue.</title>
        <authorList>
            <person name="Kono N."/>
            <person name="Nakamura H."/>
            <person name="Ohtoshi R."/>
            <person name="Moran D.A.P."/>
            <person name="Shinohara A."/>
            <person name="Yoshida Y."/>
            <person name="Fujiwara M."/>
            <person name="Mori M."/>
            <person name="Tomita M."/>
            <person name="Arakawa K."/>
        </authorList>
    </citation>
    <scope>NUCLEOTIDE SEQUENCE [LARGE SCALE GENOMIC DNA]</scope>
</reference>
<accession>A0A4Y2HF66</accession>
<evidence type="ECO:0000313" key="2">
    <source>
        <dbReference type="Proteomes" id="UP000499080"/>
    </source>
</evidence>
<dbReference type="AlphaFoldDB" id="A0A4Y2HF66"/>
<dbReference type="PANTHER" id="PTHR47018:SF3">
    <property type="entry name" value="MYCBP-ASSOCIATED PROTEIN"/>
    <property type="match status" value="1"/>
</dbReference>
<keyword evidence="2" id="KW-1185">Reference proteome</keyword>